<sequence>MLDFGALPPEINSARMYAGPESAPMVAAASAWNSLAAELNSAALAYEKVITALSSEEWMGPASASMSNAAAPYVNWMTTTAVQAEQAANQARAAAAAYENAFAATVPPPLIAQNRAQLAQLVATNILGQNTPLIAALEAQYGQMWAEDAAAMYAYAGQSATAARVTPFAAPEQAVNPAGQAMQAAAVTQASATSAGTASQTLSETVASLPNALQSLATPAATTSVSDFLSDWAPLAGVIYNVEGLPYFTVGMSNNFVQMAKTFGLIGGSAPAAAGGAANAAPGLGNLGGLLGGGAGSPVSAALGGAGSVGGKLSVPPVWTPPTAAPTVPTPGSPLPISSVSAAPDAGAGAGSLLGGMPLAGAGAGAGHAAGPRYGFRPTVMTRPPFAG</sequence>
<accession>A0A375Z268</accession>
<dbReference type="Gene3D" id="1.20.1260.20">
    <property type="entry name" value="PPE superfamily"/>
    <property type="match status" value="1"/>
</dbReference>
<dbReference type="Pfam" id="PF12484">
    <property type="entry name" value="PPE-SVP"/>
    <property type="match status" value="1"/>
</dbReference>
<dbReference type="Proteomes" id="UP000252015">
    <property type="component" value="Unassembled WGS sequence"/>
</dbReference>
<dbReference type="AlphaFoldDB" id="A0A375Z268"/>
<dbReference type="FunFam" id="1.20.1260.20:FF:000001">
    <property type="entry name" value="PPE family protein PPE41"/>
    <property type="match status" value="1"/>
</dbReference>
<dbReference type="PANTHER" id="PTHR46766:SF1">
    <property type="entry name" value="GLUTAMINE-RICH PROTEIN 2"/>
    <property type="match status" value="1"/>
</dbReference>
<organism evidence="4 5">
    <name type="scientific">Mycobacterium shimoidei</name>
    <dbReference type="NCBI Taxonomy" id="29313"/>
    <lineage>
        <taxon>Bacteria</taxon>
        <taxon>Bacillati</taxon>
        <taxon>Actinomycetota</taxon>
        <taxon>Actinomycetes</taxon>
        <taxon>Mycobacteriales</taxon>
        <taxon>Mycobacteriaceae</taxon>
        <taxon>Mycobacterium</taxon>
    </lineage>
</organism>
<dbReference type="PANTHER" id="PTHR46766">
    <property type="entry name" value="GLUTAMINE-RICH PROTEIN 2"/>
    <property type="match status" value="1"/>
</dbReference>
<protein>
    <submittedName>
        <fullName evidence="4">PPE family protein PPE22 [Mycobacterium tuberculosis H37Rv]</fullName>
    </submittedName>
</protein>
<proteinExistence type="inferred from homology"/>
<evidence type="ECO:0000259" key="3">
    <source>
        <dbReference type="Pfam" id="PF12484"/>
    </source>
</evidence>
<dbReference type="InterPro" id="IPR038332">
    <property type="entry name" value="PPE_sf"/>
</dbReference>
<dbReference type="GO" id="GO:0052572">
    <property type="term" value="P:response to host immune response"/>
    <property type="evidence" value="ECO:0007669"/>
    <property type="project" value="TreeGrafter"/>
</dbReference>
<evidence type="ECO:0000313" key="5">
    <source>
        <dbReference type="Proteomes" id="UP000252015"/>
    </source>
</evidence>
<dbReference type="SUPFAM" id="SSF140459">
    <property type="entry name" value="PE/PPE dimer-like"/>
    <property type="match status" value="1"/>
</dbReference>
<name>A0A375Z268_MYCSH</name>
<comment type="similarity">
    <text evidence="1">Belongs to the mycobacterial PPE family.</text>
</comment>
<feature type="domain" description="PPE family C-terminal" evidence="3">
    <location>
        <begin position="300"/>
        <end position="384"/>
    </location>
</feature>
<dbReference type="EMBL" id="UEGW01000001">
    <property type="protein sequence ID" value="SRX95251.1"/>
    <property type="molecule type" value="Genomic_DNA"/>
</dbReference>
<dbReference type="InterPro" id="IPR000030">
    <property type="entry name" value="PPE_dom"/>
</dbReference>
<dbReference type="Pfam" id="PF00823">
    <property type="entry name" value="PPE"/>
    <property type="match status" value="1"/>
</dbReference>
<reference evidence="4 5" key="1">
    <citation type="submission" date="2018-05" db="EMBL/GenBank/DDBJ databases">
        <authorList>
            <consortium name="IHU Genomes"/>
        </authorList>
    </citation>
    <scope>NUCLEOTIDE SEQUENCE [LARGE SCALE GENOMIC DNA]</scope>
    <source>
        <strain evidence="4 5">P7336</strain>
    </source>
</reference>
<evidence type="ECO:0000313" key="4">
    <source>
        <dbReference type="EMBL" id="SRX95251.1"/>
    </source>
</evidence>
<gene>
    <name evidence="4" type="ORF">MSP7336_03515</name>
</gene>
<feature type="domain" description="PPE" evidence="2">
    <location>
        <begin position="3"/>
        <end position="165"/>
    </location>
</feature>
<dbReference type="InterPro" id="IPR022171">
    <property type="entry name" value="PPE_C"/>
</dbReference>
<keyword evidence="5" id="KW-1185">Reference proteome</keyword>
<evidence type="ECO:0000259" key="2">
    <source>
        <dbReference type="Pfam" id="PF00823"/>
    </source>
</evidence>
<evidence type="ECO:0000256" key="1">
    <source>
        <dbReference type="ARBA" id="ARBA00010652"/>
    </source>
</evidence>